<dbReference type="EMBL" id="LCKO01000001">
    <property type="protein sequence ID" value="KKU01289.1"/>
    <property type="molecule type" value="Genomic_DNA"/>
</dbReference>
<sequence length="195" mass="21951">MTTKEHGIDFESPNGGIIANEEFSGPIVASEWTVLEEIKGVRFKTWKYEDVSDEIVDGALVEVMPGHRTPVQYVETDHVFDENIQQGKFLLFHITPDGLAVYKYDSLIEEVSFSLQVHQGELMCLYVLKENDKPGEIVECEQPGFSLAKLVTVPEGTTKIGSLEIPDEFWKAIKMLDEGVEDDLPVDILDMSEEI</sequence>
<evidence type="ECO:0000313" key="1">
    <source>
        <dbReference type="EMBL" id="KKU01289.1"/>
    </source>
</evidence>
<comment type="caution">
    <text evidence="1">The sequence shown here is derived from an EMBL/GenBank/DDBJ whole genome shotgun (WGS) entry which is preliminary data.</text>
</comment>
<name>A0A837IFY8_9BACT</name>
<protein>
    <submittedName>
        <fullName evidence="1">Uncharacterized protein</fullName>
    </submittedName>
</protein>
<evidence type="ECO:0000313" key="2">
    <source>
        <dbReference type="Proteomes" id="UP000034078"/>
    </source>
</evidence>
<accession>A0A837IFY8</accession>
<dbReference type="AlphaFoldDB" id="A0A837IFY8"/>
<organism evidence="1 2">
    <name type="scientific">Candidatus Collierbacteria bacterium GW2011_GWB2_45_17</name>
    <dbReference type="NCBI Taxonomy" id="1618388"/>
    <lineage>
        <taxon>Bacteria</taxon>
        <taxon>Candidatus Collieribacteriota</taxon>
    </lineage>
</organism>
<gene>
    <name evidence="1" type="ORF">UX01_C0001G0133</name>
</gene>
<dbReference type="Proteomes" id="UP000034078">
    <property type="component" value="Unassembled WGS sequence"/>
</dbReference>
<reference evidence="1 2" key="1">
    <citation type="journal article" date="2015" name="Nature">
        <title>rRNA introns, odd ribosomes, and small enigmatic genomes across a large radiation of phyla.</title>
        <authorList>
            <person name="Brown C.T."/>
            <person name="Hug L.A."/>
            <person name="Thomas B.C."/>
            <person name="Sharon I."/>
            <person name="Castelle C.J."/>
            <person name="Singh A."/>
            <person name="Wilkins M.J."/>
            <person name="Williams K.H."/>
            <person name="Banfield J.F."/>
        </authorList>
    </citation>
    <scope>NUCLEOTIDE SEQUENCE [LARGE SCALE GENOMIC DNA]</scope>
</reference>
<proteinExistence type="predicted"/>